<dbReference type="RefSeq" id="XP_020436684.1">
    <property type="nucleotide sequence ID" value="XM_020572567.1"/>
</dbReference>
<evidence type="ECO:0000256" key="3">
    <source>
        <dbReference type="SAM" id="SignalP"/>
    </source>
</evidence>
<feature type="chain" id="PRO_5003041792" evidence="3">
    <location>
        <begin position="27"/>
        <end position="179"/>
    </location>
</feature>
<feature type="compositionally biased region" description="Polar residues" evidence="1">
    <location>
        <begin position="166"/>
        <end position="179"/>
    </location>
</feature>
<evidence type="ECO:0000313" key="4">
    <source>
        <dbReference type="EMBL" id="EFA84571.1"/>
    </source>
</evidence>
<evidence type="ECO:0000313" key="5">
    <source>
        <dbReference type="Proteomes" id="UP000001396"/>
    </source>
</evidence>
<reference evidence="4 5" key="1">
    <citation type="journal article" date="2011" name="Genome Res.">
        <title>Phylogeny-wide analysis of social amoeba genomes highlights ancient origins for complex intercellular communication.</title>
        <authorList>
            <person name="Heidel A.J."/>
            <person name="Lawal H.M."/>
            <person name="Felder M."/>
            <person name="Schilde C."/>
            <person name="Helps N.R."/>
            <person name="Tunggal B."/>
            <person name="Rivero F."/>
            <person name="John U."/>
            <person name="Schleicher M."/>
            <person name="Eichinger L."/>
            <person name="Platzer M."/>
            <person name="Noegel A.A."/>
            <person name="Schaap P."/>
            <person name="Gloeckner G."/>
        </authorList>
    </citation>
    <scope>NUCLEOTIDE SEQUENCE [LARGE SCALE GENOMIC DNA]</scope>
    <source>
        <strain evidence="5">ATCC 26659 / Pp 5 / PN500</strain>
    </source>
</reference>
<organism evidence="4 5">
    <name type="scientific">Heterostelium pallidum (strain ATCC 26659 / Pp 5 / PN500)</name>
    <name type="common">Cellular slime mold</name>
    <name type="synonym">Polysphondylium pallidum</name>
    <dbReference type="NCBI Taxonomy" id="670386"/>
    <lineage>
        <taxon>Eukaryota</taxon>
        <taxon>Amoebozoa</taxon>
        <taxon>Evosea</taxon>
        <taxon>Eumycetozoa</taxon>
        <taxon>Dictyostelia</taxon>
        <taxon>Acytosteliales</taxon>
        <taxon>Acytosteliaceae</taxon>
        <taxon>Heterostelium</taxon>
    </lineage>
</organism>
<dbReference type="EMBL" id="ADBJ01000008">
    <property type="protein sequence ID" value="EFA84571.1"/>
    <property type="molecule type" value="Genomic_DNA"/>
</dbReference>
<keyword evidence="2" id="KW-0472">Membrane</keyword>
<dbReference type="InParanoid" id="D3AZU7"/>
<protein>
    <submittedName>
        <fullName evidence="4">Uncharacterized protein</fullName>
    </submittedName>
</protein>
<keyword evidence="5" id="KW-1185">Reference proteome</keyword>
<gene>
    <name evidence="4" type="ORF">PPL_01560</name>
</gene>
<sequence length="179" mass="19726">MYNSNNYKIIFMLLTILVVDFSYGAASLSPIFKIGCSKLTITIDINQPGLNNLPYTIVLKSDDGANISKQVTSDETVFELADGVYTVSIMNSRRETIWSSDTEVDVKECSDSQSAPTKKQIIMIVCLVGGMVTVSLIGLAIFNYIKRDRTKYPSSSRSSMANNSAVMTTQRTPPQDNNI</sequence>
<evidence type="ECO:0000256" key="1">
    <source>
        <dbReference type="SAM" id="MobiDB-lite"/>
    </source>
</evidence>
<keyword evidence="2" id="KW-1133">Transmembrane helix</keyword>
<feature type="transmembrane region" description="Helical" evidence="2">
    <location>
        <begin position="121"/>
        <end position="145"/>
    </location>
</feature>
<keyword evidence="3" id="KW-0732">Signal</keyword>
<dbReference type="GeneID" id="31357089"/>
<feature type="signal peptide" evidence="3">
    <location>
        <begin position="1"/>
        <end position="26"/>
    </location>
</feature>
<feature type="region of interest" description="Disordered" evidence="1">
    <location>
        <begin position="151"/>
        <end position="179"/>
    </location>
</feature>
<proteinExistence type="predicted"/>
<dbReference type="Proteomes" id="UP000001396">
    <property type="component" value="Unassembled WGS sequence"/>
</dbReference>
<comment type="caution">
    <text evidence="4">The sequence shown here is derived from an EMBL/GenBank/DDBJ whole genome shotgun (WGS) entry which is preliminary data.</text>
</comment>
<accession>D3AZU7</accession>
<name>D3AZU7_HETP5</name>
<keyword evidence="2" id="KW-0812">Transmembrane</keyword>
<dbReference type="AlphaFoldDB" id="D3AZU7"/>
<evidence type="ECO:0000256" key="2">
    <source>
        <dbReference type="SAM" id="Phobius"/>
    </source>
</evidence>
<feature type="compositionally biased region" description="Low complexity" evidence="1">
    <location>
        <begin position="154"/>
        <end position="165"/>
    </location>
</feature>